<reference evidence="2 3" key="4">
    <citation type="journal article" date="2011" name="BMC Genomics">
        <title>RNA-Seq improves annotation of protein-coding genes in the cucumber genome.</title>
        <authorList>
            <person name="Li Z."/>
            <person name="Zhang Z."/>
            <person name="Yan P."/>
            <person name="Huang S."/>
            <person name="Fei Z."/>
            <person name="Lin K."/>
        </authorList>
    </citation>
    <scope>NUCLEOTIDE SEQUENCE [LARGE SCALE GENOMIC DNA]</scope>
    <source>
        <strain evidence="3">cv. 9930</strain>
    </source>
</reference>
<reference evidence="2 3" key="1">
    <citation type="journal article" date="2009" name="Nat. Genet.">
        <title>The genome of the cucumber, Cucumis sativus L.</title>
        <authorList>
            <person name="Huang S."/>
            <person name="Li R."/>
            <person name="Zhang Z."/>
            <person name="Li L."/>
            <person name="Gu X."/>
            <person name="Fan W."/>
            <person name="Lucas W.J."/>
            <person name="Wang X."/>
            <person name="Xie B."/>
            <person name="Ni P."/>
            <person name="Ren Y."/>
            <person name="Zhu H."/>
            <person name="Li J."/>
            <person name="Lin K."/>
            <person name="Jin W."/>
            <person name="Fei Z."/>
            <person name="Li G."/>
            <person name="Staub J."/>
            <person name="Kilian A."/>
            <person name="van der Vossen E.A."/>
            <person name="Wu Y."/>
            <person name="Guo J."/>
            <person name="He J."/>
            <person name="Jia Z."/>
            <person name="Ren Y."/>
            <person name="Tian G."/>
            <person name="Lu Y."/>
            <person name="Ruan J."/>
            <person name="Qian W."/>
            <person name="Wang M."/>
            <person name="Huang Q."/>
            <person name="Li B."/>
            <person name="Xuan Z."/>
            <person name="Cao J."/>
            <person name="Asan"/>
            <person name="Wu Z."/>
            <person name="Zhang J."/>
            <person name="Cai Q."/>
            <person name="Bai Y."/>
            <person name="Zhao B."/>
            <person name="Han Y."/>
            <person name="Li Y."/>
            <person name="Li X."/>
            <person name="Wang S."/>
            <person name="Shi Q."/>
            <person name="Liu S."/>
            <person name="Cho W.K."/>
            <person name="Kim J.Y."/>
            <person name="Xu Y."/>
            <person name="Heller-Uszynska K."/>
            <person name="Miao H."/>
            <person name="Cheng Z."/>
            <person name="Zhang S."/>
            <person name="Wu J."/>
            <person name="Yang Y."/>
            <person name="Kang H."/>
            <person name="Li M."/>
            <person name="Liang H."/>
            <person name="Ren X."/>
            <person name="Shi Z."/>
            <person name="Wen M."/>
            <person name="Jian M."/>
            <person name="Yang H."/>
            <person name="Zhang G."/>
            <person name="Yang Z."/>
            <person name="Chen R."/>
            <person name="Liu S."/>
            <person name="Li J."/>
            <person name="Ma L."/>
            <person name="Liu H."/>
            <person name="Zhou Y."/>
            <person name="Zhao J."/>
            <person name="Fang X."/>
            <person name="Li G."/>
            <person name="Fang L."/>
            <person name="Li Y."/>
            <person name="Liu D."/>
            <person name="Zheng H."/>
            <person name="Zhang Y."/>
            <person name="Qin N."/>
            <person name="Li Z."/>
            <person name="Yang G."/>
            <person name="Yang S."/>
            <person name="Bolund L."/>
            <person name="Kristiansen K."/>
            <person name="Zheng H."/>
            <person name="Li S."/>
            <person name="Zhang X."/>
            <person name="Yang H."/>
            <person name="Wang J."/>
            <person name="Sun R."/>
            <person name="Zhang B."/>
            <person name="Jiang S."/>
            <person name="Wang J."/>
            <person name="Du Y."/>
            <person name="Li S."/>
        </authorList>
    </citation>
    <scope>NUCLEOTIDE SEQUENCE [LARGE SCALE GENOMIC DNA]</scope>
    <source>
        <strain evidence="3">cv. 9930</strain>
    </source>
</reference>
<reference evidence="2 3" key="2">
    <citation type="journal article" date="2009" name="PLoS ONE">
        <title>An integrated genetic and cytogenetic map of the cucumber genome.</title>
        <authorList>
            <person name="Ren Y."/>
            <person name="Zhang Z."/>
            <person name="Liu J."/>
            <person name="Staub J.E."/>
            <person name="Han Y."/>
            <person name="Cheng Z."/>
            <person name="Li X."/>
            <person name="Lu J."/>
            <person name="Miao H."/>
            <person name="Kang H."/>
            <person name="Xie B."/>
            <person name="Gu X."/>
            <person name="Wang X."/>
            <person name="Du Y."/>
            <person name="Jin W."/>
            <person name="Huang S."/>
        </authorList>
    </citation>
    <scope>NUCLEOTIDE SEQUENCE [LARGE SCALE GENOMIC DNA]</scope>
    <source>
        <strain evidence="3">cv. 9930</strain>
    </source>
</reference>
<protein>
    <submittedName>
        <fullName evidence="2">Uncharacterized protein</fullName>
    </submittedName>
</protein>
<name>A0A0A0LDR7_CUCSA</name>
<evidence type="ECO:0000313" key="2">
    <source>
        <dbReference type="EMBL" id="KGN60135.1"/>
    </source>
</evidence>
<reference evidence="2 3" key="3">
    <citation type="journal article" date="2010" name="BMC Genomics">
        <title>Transcriptome sequencing and comparative analysis of cucumber flowers with different sex types.</title>
        <authorList>
            <person name="Guo S."/>
            <person name="Zheng Y."/>
            <person name="Joung J.G."/>
            <person name="Liu S."/>
            <person name="Zhang Z."/>
            <person name="Crasta O.R."/>
            <person name="Sobral B.W."/>
            <person name="Xu Y."/>
            <person name="Huang S."/>
            <person name="Fei Z."/>
        </authorList>
    </citation>
    <scope>NUCLEOTIDE SEQUENCE [LARGE SCALE GENOMIC DNA]</scope>
    <source>
        <strain evidence="3">cv. 9930</strain>
    </source>
</reference>
<dbReference type="Gramene" id="KGN60135">
    <property type="protein sequence ID" value="KGN60135"/>
    <property type="gene ID" value="Csa_3G880020"/>
</dbReference>
<keyword evidence="3" id="KW-1185">Reference proteome</keyword>
<evidence type="ECO:0000313" key="3">
    <source>
        <dbReference type="Proteomes" id="UP000029981"/>
    </source>
</evidence>
<dbReference type="Proteomes" id="UP000029981">
    <property type="component" value="Chromosome 3"/>
</dbReference>
<sequence length="84" mass="9906">MIRKQELRTTENFVNRITNFVQSANTQACGGDEPESQKENQLKNWSSEQLRDWQRRRRGFERLRNARFSMNESDAVELPMSLSG</sequence>
<feature type="region of interest" description="Disordered" evidence="1">
    <location>
        <begin position="26"/>
        <end position="48"/>
    </location>
</feature>
<proteinExistence type="predicted"/>
<dbReference type="EMBL" id="CM002924">
    <property type="protein sequence ID" value="KGN60135.1"/>
    <property type="molecule type" value="Genomic_DNA"/>
</dbReference>
<dbReference type="AlphaFoldDB" id="A0A0A0LDR7"/>
<evidence type="ECO:0000256" key="1">
    <source>
        <dbReference type="SAM" id="MobiDB-lite"/>
    </source>
</evidence>
<organism evidence="2 3">
    <name type="scientific">Cucumis sativus</name>
    <name type="common">Cucumber</name>
    <dbReference type="NCBI Taxonomy" id="3659"/>
    <lineage>
        <taxon>Eukaryota</taxon>
        <taxon>Viridiplantae</taxon>
        <taxon>Streptophyta</taxon>
        <taxon>Embryophyta</taxon>
        <taxon>Tracheophyta</taxon>
        <taxon>Spermatophyta</taxon>
        <taxon>Magnoliopsida</taxon>
        <taxon>eudicotyledons</taxon>
        <taxon>Gunneridae</taxon>
        <taxon>Pentapetalae</taxon>
        <taxon>rosids</taxon>
        <taxon>fabids</taxon>
        <taxon>Cucurbitales</taxon>
        <taxon>Cucurbitaceae</taxon>
        <taxon>Benincaseae</taxon>
        <taxon>Cucumis</taxon>
    </lineage>
</organism>
<gene>
    <name evidence="2" type="ORF">Csa_3G880020</name>
</gene>
<accession>A0A0A0LDR7</accession>